<comment type="caution">
    <text evidence="12">The sequence shown here is derived from an EMBL/GenBank/DDBJ whole genome shotgun (WGS) entry which is preliminary data.</text>
</comment>
<evidence type="ECO:0000256" key="2">
    <source>
        <dbReference type="ARBA" id="ARBA00012418"/>
    </source>
</evidence>
<evidence type="ECO:0000313" key="12">
    <source>
        <dbReference type="EMBL" id="KAK8723017.1"/>
    </source>
</evidence>
<organism evidence="12 13">
    <name type="scientific">Cherax quadricarinatus</name>
    <name type="common">Australian red claw crayfish</name>
    <dbReference type="NCBI Taxonomy" id="27406"/>
    <lineage>
        <taxon>Eukaryota</taxon>
        <taxon>Metazoa</taxon>
        <taxon>Ecdysozoa</taxon>
        <taxon>Arthropoda</taxon>
        <taxon>Crustacea</taxon>
        <taxon>Multicrustacea</taxon>
        <taxon>Malacostraca</taxon>
        <taxon>Eumalacostraca</taxon>
        <taxon>Eucarida</taxon>
        <taxon>Decapoda</taxon>
        <taxon>Pleocyemata</taxon>
        <taxon>Astacidea</taxon>
        <taxon>Parastacoidea</taxon>
        <taxon>Parastacidae</taxon>
        <taxon>Cherax</taxon>
    </lineage>
</organism>
<evidence type="ECO:0000256" key="4">
    <source>
        <dbReference type="ARBA" id="ARBA00022679"/>
    </source>
</evidence>
<protein>
    <recommendedName>
        <fullName evidence="2 9">DNA-directed RNA polymerase</fullName>
        <ecNumber evidence="2 9">2.7.7.6</ecNumber>
    </recommendedName>
</protein>
<name>A0AAW0W166_CHEQU</name>
<dbReference type="GO" id="GO:0003899">
    <property type="term" value="F:DNA-directed RNA polymerase activity"/>
    <property type="evidence" value="ECO:0007669"/>
    <property type="project" value="UniProtKB-EC"/>
</dbReference>
<accession>A0AAW0W166</accession>
<keyword evidence="4 9" id="KW-0808">Transferase</keyword>
<evidence type="ECO:0000259" key="11">
    <source>
        <dbReference type="SMART" id="SM01311"/>
    </source>
</evidence>
<dbReference type="PROSITE" id="PS00900">
    <property type="entry name" value="RNA_POL_PHAGE_1"/>
    <property type="match status" value="1"/>
</dbReference>
<dbReference type="GO" id="GO:0001018">
    <property type="term" value="F:mitochondrial promoter sequence-specific DNA binding"/>
    <property type="evidence" value="ECO:0007669"/>
    <property type="project" value="TreeGrafter"/>
</dbReference>
<dbReference type="InterPro" id="IPR011990">
    <property type="entry name" value="TPR-like_helical_dom_sf"/>
</dbReference>
<evidence type="ECO:0000256" key="10">
    <source>
        <dbReference type="SAM" id="MobiDB-lite"/>
    </source>
</evidence>
<dbReference type="SUPFAM" id="SSF56672">
    <property type="entry name" value="DNA/RNA polymerases"/>
    <property type="match status" value="1"/>
</dbReference>
<comment type="function">
    <text evidence="9">DNA-dependent RNA polymerase catalyzes the transcription of DNA into RNA using the four ribonucleoside triphosphates as substrates.</text>
</comment>
<dbReference type="Gene3D" id="1.25.40.10">
    <property type="entry name" value="Tetratricopeptide repeat domain"/>
    <property type="match status" value="1"/>
</dbReference>
<evidence type="ECO:0000256" key="1">
    <source>
        <dbReference type="ARBA" id="ARBA00009493"/>
    </source>
</evidence>
<dbReference type="Proteomes" id="UP001445076">
    <property type="component" value="Unassembled WGS sequence"/>
</dbReference>
<dbReference type="InterPro" id="IPR043502">
    <property type="entry name" value="DNA/RNA_pol_sf"/>
</dbReference>
<reference evidence="12 13" key="1">
    <citation type="journal article" date="2024" name="BMC Genomics">
        <title>Genome assembly of redclaw crayfish (Cherax quadricarinatus) provides insights into its immune adaptation and hypoxia tolerance.</title>
        <authorList>
            <person name="Liu Z."/>
            <person name="Zheng J."/>
            <person name="Li H."/>
            <person name="Fang K."/>
            <person name="Wang S."/>
            <person name="He J."/>
            <person name="Zhou D."/>
            <person name="Weng S."/>
            <person name="Chi M."/>
            <person name="Gu Z."/>
            <person name="He J."/>
            <person name="Li F."/>
            <person name="Wang M."/>
        </authorList>
    </citation>
    <scope>NUCLEOTIDE SEQUENCE [LARGE SCALE GENOMIC DNA]</scope>
    <source>
        <strain evidence="12">ZL_2023a</strain>
    </source>
</reference>
<comment type="catalytic activity">
    <reaction evidence="8 9">
        <text>RNA(n) + a ribonucleoside 5'-triphosphate = RNA(n+1) + diphosphate</text>
        <dbReference type="Rhea" id="RHEA:21248"/>
        <dbReference type="Rhea" id="RHEA-COMP:14527"/>
        <dbReference type="Rhea" id="RHEA-COMP:17342"/>
        <dbReference type="ChEBI" id="CHEBI:33019"/>
        <dbReference type="ChEBI" id="CHEBI:61557"/>
        <dbReference type="ChEBI" id="CHEBI:140395"/>
        <dbReference type="EC" id="2.7.7.6"/>
    </reaction>
</comment>
<evidence type="ECO:0000256" key="9">
    <source>
        <dbReference type="RuleBase" id="RU003805"/>
    </source>
</evidence>
<evidence type="ECO:0000256" key="7">
    <source>
        <dbReference type="ARBA" id="ARBA00023163"/>
    </source>
</evidence>
<keyword evidence="5 9" id="KW-0548">Nucleotidyltransferase</keyword>
<gene>
    <name evidence="12" type="ORF">OTU49_012002</name>
</gene>
<feature type="compositionally biased region" description="Basic residues" evidence="10">
    <location>
        <begin position="264"/>
        <end position="276"/>
    </location>
</feature>
<feature type="region of interest" description="Disordered" evidence="10">
    <location>
        <begin position="242"/>
        <end position="314"/>
    </location>
</feature>
<dbReference type="GO" id="GO:0071897">
    <property type="term" value="P:DNA biosynthetic process"/>
    <property type="evidence" value="ECO:0007669"/>
    <property type="project" value="UniProtKB-ARBA"/>
</dbReference>
<dbReference type="GO" id="GO:0034245">
    <property type="term" value="C:mitochondrial DNA-directed RNA polymerase complex"/>
    <property type="evidence" value="ECO:0007669"/>
    <property type="project" value="TreeGrafter"/>
</dbReference>
<evidence type="ECO:0000313" key="13">
    <source>
        <dbReference type="Proteomes" id="UP001445076"/>
    </source>
</evidence>
<dbReference type="InterPro" id="IPR002092">
    <property type="entry name" value="DNA-dir_Rpol_phage-type"/>
</dbReference>
<dbReference type="PANTHER" id="PTHR10102">
    <property type="entry name" value="DNA-DIRECTED RNA POLYMERASE, MITOCHONDRIAL"/>
    <property type="match status" value="1"/>
</dbReference>
<sequence>MVVQQPMCLIRLLHFKSSAIIPRGGTVMVAPRCLPPRSPTPDGVKDWKVQSYSTTINTQFPWSRIKGHLKKKATVRVIKVGDESVSEGRAGVTHVNQHSFNQTLGGHPELSATEKLSKSEESFLARNLIVLNEQISNEKFKDLLKSCFESSWTNCPNISEEVRWDRSMTHTYDPSFMFSDVSNNMQKLEQKPSVKNFAEDLFKSDIAMEEELPLNFANSDTTCLSSPLSGFSHVETASLPEISDHEPHNVAQKLEPKKVSHTNVKNKKNVPKKNKKSASVPQNTQSMPVKLEEVNVAASSTKKSKRKRSSTNLSDKHMYLEDEILNVEEDLLPDLEEKSVEAPSTLAGKSVKEYKKVKLMEEKNKHLKEMRRRGREESFNQSLAAYLCMCVNLGMLNRATHTLLYYRQCFKHSAAKFFSQKITSVHPYNIVLLGHAEKQNLKKMEELLKCLKEDNILPNEATYAALLNCLGRLPESPANTSDINTYLSAVKEAGIDINSLFNKVNFVRKGYENALRAVRRVLPSFEPQPETISFGYNCSLVDSLNNSLYSTQIASPADGVVTEAELIKWAEEQFAMEMKSEVVINSIVNAEKSKDTQYYRKMLEMWEERWRTVLRHTFTTQVSVLKKSFFSNQLDKRMTLYPYLISLPPEEFVNIMMQEVQRLAGGSVSFSLPKFILYRQLGELVFKRYLVQYKKKVGVLDILRSVYKDYLSWYLDSNKKDGVTYIPRIRWQELNSKKYSGLSLEHGPVEWPVPVQVALGKFMYSMILLKVTVWSPLHSEKNAYPAVYEVERMKGYRTVDNIKPSPALVELFQKAAKSTLTFESMVSPMLCPPLPWVSTQLGGYLLINAKIVRLPYNAHQQKQRMAECGNQQLYPVMDSLNQLSTIPWKINKPILDIIIKLFNDKGCEKLNIPQPPSQCPEPGKIHPGMKSSEAHKTYRQCLEYDKKKNEMYSLWCDALYKLSLANHLRDRVFWFPHNMDFRGRVYPCPPYLNHLSSDVFRSILQFARGEKLGPNGLKWLKLHLINLTGFVKRKALSDRLKYCDEVMEDILDSADKPMTGKRWWVKSEEPWQTLAACKELAAALRCGDPSNYVCHLPIHQDGSCNGLQHYAALGRDKSGAISVNLAPSEVPQDVYSAIAALVEKEREMDAAAGHKIAQVLEGHVKRKVIKQTVMTTVYGVTRYGARLQIERQLKDLDDFPPEHQWAASQYLVFKTFLCLEKMFIAIKEIQNWFTGCAKIVSECGENVEYLTRLGLPVVQPYNEFIGDRASVTKLPVSFTMDSYMKPNKRKQKNAFPPNFIHSLDSSHMMLTSLFCQQAGITFVSVHDCFWTHASSVDIMSKICREQFIALHQQPILEDLSKFIQKTFRLSESDIGHENAALDSRKKRIINFVSKIPPKGDFDINSVHDSLYFFS</sequence>
<dbReference type="Gene3D" id="1.10.150.20">
    <property type="entry name" value="5' to 3' exonuclease, C-terminal subdomain"/>
    <property type="match status" value="1"/>
</dbReference>
<dbReference type="PANTHER" id="PTHR10102:SF0">
    <property type="entry name" value="DNA-DIRECTED RNA POLYMERASE, MITOCHONDRIAL"/>
    <property type="match status" value="1"/>
</dbReference>
<evidence type="ECO:0000256" key="3">
    <source>
        <dbReference type="ARBA" id="ARBA00022478"/>
    </source>
</evidence>
<dbReference type="InterPro" id="IPR037159">
    <property type="entry name" value="RNA_POL_N_sf"/>
</dbReference>
<keyword evidence="7 9" id="KW-0804">Transcription</keyword>
<dbReference type="Gene3D" id="1.10.287.280">
    <property type="match status" value="1"/>
</dbReference>
<evidence type="ECO:0000256" key="5">
    <source>
        <dbReference type="ARBA" id="ARBA00022695"/>
    </source>
</evidence>
<proteinExistence type="inferred from homology"/>
<dbReference type="FunFam" id="1.10.150.20:FF:000031">
    <property type="entry name" value="DNA-directed RNA polymerase"/>
    <property type="match status" value="1"/>
</dbReference>
<evidence type="ECO:0000256" key="8">
    <source>
        <dbReference type="ARBA" id="ARBA00048552"/>
    </source>
</evidence>
<dbReference type="SMART" id="SM01311">
    <property type="entry name" value="RPOL_N"/>
    <property type="match status" value="1"/>
</dbReference>
<keyword evidence="3 9" id="KW-0240">DNA-directed RNA polymerase</keyword>
<dbReference type="FunFam" id="1.10.287.280:FF:000001">
    <property type="entry name" value="DNA-directed RNA polymerase"/>
    <property type="match status" value="1"/>
</dbReference>
<evidence type="ECO:0000256" key="6">
    <source>
        <dbReference type="ARBA" id="ARBA00022946"/>
    </source>
</evidence>
<keyword evidence="6" id="KW-0809">Transit peptide</keyword>
<dbReference type="InterPro" id="IPR046950">
    <property type="entry name" value="DNA-dir_Rpol_C_phage-type"/>
</dbReference>
<dbReference type="PROSITE" id="PS00489">
    <property type="entry name" value="RNA_POL_PHAGE_2"/>
    <property type="match status" value="1"/>
</dbReference>
<keyword evidence="13" id="KW-1185">Reference proteome</keyword>
<feature type="compositionally biased region" description="Polar residues" evidence="10">
    <location>
        <begin position="277"/>
        <end position="287"/>
    </location>
</feature>
<comment type="similarity">
    <text evidence="1 9">Belongs to the phage and mitochondrial RNA polymerase family.</text>
</comment>
<dbReference type="EMBL" id="JARKIK010000092">
    <property type="protein sequence ID" value="KAK8723017.1"/>
    <property type="molecule type" value="Genomic_DNA"/>
</dbReference>
<dbReference type="GO" id="GO:0006390">
    <property type="term" value="P:mitochondrial transcription"/>
    <property type="evidence" value="ECO:0007669"/>
    <property type="project" value="TreeGrafter"/>
</dbReference>
<dbReference type="InterPro" id="IPR029262">
    <property type="entry name" value="RPOL_N"/>
</dbReference>
<dbReference type="Pfam" id="PF00940">
    <property type="entry name" value="RNA_pol"/>
    <property type="match status" value="1"/>
</dbReference>
<dbReference type="Gene3D" id="1.10.1320.10">
    <property type="entry name" value="DNA-directed RNA polymerase, N-terminal domain"/>
    <property type="match status" value="1"/>
</dbReference>
<dbReference type="Pfam" id="PF14700">
    <property type="entry name" value="RPOL_N"/>
    <property type="match status" value="1"/>
</dbReference>
<feature type="domain" description="DNA-directed RNA polymerase N-terminal" evidence="11">
    <location>
        <begin position="571"/>
        <end position="885"/>
    </location>
</feature>
<dbReference type="EC" id="2.7.7.6" evidence="2 9"/>
<feature type="compositionally biased region" description="Basic and acidic residues" evidence="10">
    <location>
        <begin position="242"/>
        <end position="258"/>
    </location>
</feature>